<dbReference type="NCBIfam" id="TIGR00608">
    <property type="entry name" value="radc"/>
    <property type="match status" value="1"/>
</dbReference>
<dbReference type="GO" id="GO:0006508">
    <property type="term" value="P:proteolysis"/>
    <property type="evidence" value="ECO:0007669"/>
    <property type="project" value="UniProtKB-KW"/>
</dbReference>
<dbReference type="RefSeq" id="WP_131748232.1">
    <property type="nucleotide sequence ID" value="NZ_CAACYI010000001.1"/>
</dbReference>
<dbReference type="PROSITE" id="PS50249">
    <property type="entry name" value="MPN"/>
    <property type="match status" value="1"/>
</dbReference>
<comment type="similarity">
    <text evidence="1 7">Belongs to the UPF0758 family.</text>
</comment>
<keyword evidence="5" id="KW-0862">Zinc</keyword>
<dbReference type="PROSITE" id="PS01302">
    <property type="entry name" value="UPF0758"/>
    <property type="match status" value="1"/>
</dbReference>
<evidence type="ECO:0000256" key="4">
    <source>
        <dbReference type="ARBA" id="ARBA00022801"/>
    </source>
</evidence>
<dbReference type="InterPro" id="IPR037518">
    <property type="entry name" value="MPN"/>
</dbReference>
<dbReference type="GO" id="GO:0008237">
    <property type="term" value="F:metallopeptidase activity"/>
    <property type="evidence" value="ECO:0007669"/>
    <property type="project" value="UniProtKB-KW"/>
</dbReference>
<evidence type="ECO:0000313" key="10">
    <source>
        <dbReference type="Proteomes" id="UP000377798"/>
    </source>
</evidence>
<keyword evidence="10" id="KW-1185">Reference proteome</keyword>
<evidence type="ECO:0000256" key="1">
    <source>
        <dbReference type="ARBA" id="ARBA00010243"/>
    </source>
</evidence>
<protein>
    <submittedName>
        <fullName evidence="9">DNA repair protein RadC</fullName>
    </submittedName>
</protein>
<dbReference type="PANTHER" id="PTHR30471:SF3">
    <property type="entry name" value="UPF0758 PROTEIN YEES-RELATED"/>
    <property type="match status" value="1"/>
</dbReference>
<comment type="caution">
    <text evidence="9">The sequence shown here is derived from an EMBL/GenBank/DDBJ whole genome shotgun (WGS) entry which is preliminary data.</text>
</comment>
<accession>A0A8H2QRF6</accession>
<reference evidence="9 10" key="1">
    <citation type="submission" date="2019-02" db="EMBL/GenBank/DDBJ databases">
        <authorList>
            <consortium name="Pathogen Informatics"/>
        </authorList>
    </citation>
    <scope>NUCLEOTIDE SEQUENCE [LARGE SCALE GENOMIC DNA]</scope>
    <source>
        <strain evidence="9 10">3012STDY7089603</strain>
    </source>
</reference>
<keyword evidence="2" id="KW-0645">Protease</keyword>
<evidence type="ECO:0000313" key="9">
    <source>
        <dbReference type="EMBL" id="VFB15806.1"/>
    </source>
</evidence>
<dbReference type="SUPFAM" id="SSF102712">
    <property type="entry name" value="JAB1/MPN domain"/>
    <property type="match status" value="1"/>
</dbReference>
<dbReference type="InterPro" id="IPR001405">
    <property type="entry name" value="UPF0758"/>
</dbReference>
<dbReference type="Gene3D" id="3.40.140.10">
    <property type="entry name" value="Cytidine Deaminase, domain 2"/>
    <property type="match status" value="1"/>
</dbReference>
<sequence length="241" mass="26739">MTESYTILNLPEEERPRERLLTYGADRLSNVELIAILLGSGTQKESALRLAEKILTKCQDMEALDSKAVSGLSRLSRISLKSLKEIKGVGDAKAASILAAMELAKRVSFSQEPMKYKLNSPLKVADFVLGQMSWASVEEFVLLCLNTKKELISVHRMTKGTINYTVVHPRDVFKHCLDCGAHSVILVHNHPSGDVTPSQEDIHLTQRLKQVGDLVGIPVVDHLIVGGKRYYSFLEEGKLVD</sequence>
<dbReference type="NCBIfam" id="NF000642">
    <property type="entry name" value="PRK00024.1"/>
    <property type="match status" value="1"/>
</dbReference>
<evidence type="ECO:0000259" key="8">
    <source>
        <dbReference type="PROSITE" id="PS50249"/>
    </source>
</evidence>
<dbReference type="GO" id="GO:0046872">
    <property type="term" value="F:metal ion binding"/>
    <property type="evidence" value="ECO:0007669"/>
    <property type="project" value="UniProtKB-KW"/>
</dbReference>
<dbReference type="Pfam" id="PF20582">
    <property type="entry name" value="UPF0758_N"/>
    <property type="match status" value="1"/>
</dbReference>
<keyword evidence="6" id="KW-0482">Metalloprotease</keyword>
<evidence type="ECO:0000256" key="2">
    <source>
        <dbReference type="ARBA" id="ARBA00022670"/>
    </source>
</evidence>
<dbReference type="EMBL" id="CAACYI010000001">
    <property type="protein sequence ID" value="VFB15806.1"/>
    <property type="molecule type" value="Genomic_DNA"/>
</dbReference>
<dbReference type="CDD" id="cd08071">
    <property type="entry name" value="MPN_DUF2466"/>
    <property type="match status" value="1"/>
</dbReference>
<feature type="domain" description="MPN" evidence="8">
    <location>
        <begin position="117"/>
        <end position="239"/>
    </location>
</feature>
<dbReference type="InterPro" id="IPR020891">
    <property type="entry name" value="UPF0758_CS"/>
</dbReference>
<dbReference type="Proteomes" id="UP000377798">
    <property type="component" value="Unassembled WGS sequence"/>
</dbReference>
<dbReference type="Pfam" id="PF04002">
    <property type="entry name" value="RadC"/>
    <property type="match status" value="1"/>
</dbReference>
<proteinExistence type="inferred from homology"/>
<evidence type="ECO:0000256" key="5">
    <source>
        <dbReference type="ARBA" id="ARBA00022833"/>
    </source>
</evidence>
<gene>
    <name evidence="9" type="ORF">NCTC13150_00310</name>
</gene>
<organism evidence="9 10">
    <name type="scientific">Urinicoccus massiliensis</name>
    <dbReference type="NCBI Taxonomy" id="1723382"/>
    <lineage>
        <taxon>Bacteria</taxon>
        <taxon>Bacillati</taxon>
        <taxon>Bacillota</taxon>
        <taxon>Tissierellia</taxon>
        <taxon>Tissierellales</taxon>
        <taxon>Peptoniphilaceae</taxon>
        <taxon>Urinicoccus</taxon>
    </lineage>
</organism>
<dbReference type="PANTHER" id="PTHR30471">
    <property type="entry name" value="DNA REPAIR PROTEIN RADC"/>
    <property type="match status" value="1"/>
</dbReference>
<dbReference type="InterPro" id="IPR025657">
    <property type="entry name" value="RadC_JAB"/>
</dbReference>
<name>A0A8H2QRF6_9FIRM</name>
<evidence type="ECO:0000256" key="7">
    <source>
        <dbReference type="RuleBase" id="RU003797"/>
    </source>
</evidence>
<keyword evidence="4" id="KW-0378">Hydrolase</keyword>
<evidence type="ECO:0000256" key="3">
    <source>
        <dbReference type="ARBA" id="ARBA00022723"/>
    </source>
</evidence>
<dbReference type="AlphaFoldDB" id="A0A8H2QRF6"/>
<keyword evidence="3" id="KW-0479">Metal-binding</keyword>
<evidence type="ECO:0000256" key="6">
    <source>
        <dbReference type="ARBA" id="ARBA00023049"/>
    </source>
</evidence>
<dbReference type="InterPro" id="IPR046778">
    <property type="entry name" value="UPF0758_N"/>
</dbReference>